<feature type="compositionally biased region" description="Basic residues" evidence="1">
    <location>
        <begin position="224"/>
        <end position="239"/>
    </location>
</feature>
<evidence type="ECO:0000313" key="4">
    <source>
        <dbReference type="Proteomes" id="UP000247702"/>
    </source>
</evidence>
<keyword evidence="4" id="KW-1185">Reference proteome</keyword>
<accession>A0A2Z6QHV1</accession>
<feature type="region of interest" description="Disordered" evidence="1">
    <location>
        <begin position="221"/>
        <end position="252"/>
    </location>
</feature>
<reference evidence="2 4" key="1">
    <citation type="submission" date="2017-11" db="EMBL/GenBank/DDBJ databases">
        <title>The genome of Rhizophagus clarus HR1 reveals common genetic basis of auxotrophy among arbuscular mycorrhizal fungi.</title>
        <authorList>
            <person name="Kobayashi Y."/>
        </authorList>
    </citation>
    <scope>NUCLEOTIDE SEQUENCE [LARGE SCALE GENOMIC DNA]</scope>
    <source>
        <strain evidence="2 4">HR1</strain>
    </source>
</reference>
<gene>
    <name evidence="3" type="ORF">RCL2_002456600</name>
    <name evidence="2" type="ORF">RclHR1_00110017</name>
</gene>
<dbReference type="EMBL" id="BEXD01000113">
    <property type="protein sequence ID" value="GBB84384.1"/>
    <property type="molecule type" value="Genomic_DNA"/>
</dbReference>
<dbReference type="AlphaFoldDB" id="A0A2Z6QHV1"/>
<dbReference type="Proteomes" id="UP000615446">
    <property type="component" value="Unassembled WGS sequence"/>
</dbReference>
<evidence type="ECO:0000256" key="1">
    <source>
        <dbReference type="SAM" id="MobiDB-lite"/>
    </source>
</evidence>
<proteinExistence type="predicted"/>
<dbReference type="OrthoDB" id="270318at2759"/>
<protein>
    <submittedName>
        <fullName evidence="2">Uncharacterized protein</fullName>
    </submittedName>
</protein>
<organism evidence="2 4">
    <name type="scientific">Rhizophagus clarus</name>
    <dbReference type="NCBI Taxonomy" id="94130"/>
    <lineage>
        <taxon>Eukaryota</taxon>
        <taxon>Fungi</taxon>
        <taxon>Fungi incertae sedis</taxon>
        <taxon>Mucoromycota</taxon>
        <taxon>Glomeromycotina</taxon>
        <taxon>Glomeromycetes</taxon>
        <taxon>Glomerales</taxon>
        <taxon>Glomeraceae</taxon>
        <taxon>Rhizophagus</taxon>
    </lineage>
</organism>
<evidence type="ECO:0000313" key="3">
    <source>
        <dbReference type="EMBL" id="GES98004.1"/>
    </source>
</evidence>
<reference evidence="3" key="2">
    <citation type="submission" date="2019-10" db="EMBL/GenBank/DDBJ databases">
        <title>Conservation and host-specific expression of non-tandemly repeated heterogenous ribosome RNA gene in arbuscular mycorrhizal fungi.</title>
        <authorList>
            <person name="Maeda T."/>
            <person name="Kobayashi Y."/>
            <person name="Nakagawa T."/>
            <person name="Ezawa T."/>
            <person name="Yamaguchi K."/>
            <person name="Bino T."/>
            <person name="Nishimoto Y."/>
            <person name="Shigenobu S."/>
            <person name="Kawaguchi M."/>
        </authorList>
    </citation>
    <scope>NUCLEOTIDE SEQUENCE</scope>
    <source>
        <strain evidence="3">HR1</strain>
    </source>
</reference>
<dbReference type="Proteomes" id="UP000247702">
    <property type="component" value="Unassembled WGS sequence"/>
</dbReference>
<dbReference type="STRING" id="94130.A0A2Z6QHV1"/>
<sequence length="317" mass="36686">MKALVDDTMITIFKFVNRPLSLILSSRNWLRISKNPHARSEWLITKYGRSNALYNAAMLGPSFIDIRLYRILTAGNVKPSPYFFQRLLMHLEKYDQKLIQLKTINYNGQLDVGYYGYTINESKSNDTKLFHFLACGTHMINCDPKISLKDIEVLLPQSTNTSGYSSKVDYENGKIDFFNFLKLINILAQESTAKTKENLDVKHEKHNKLNGRYVRQNKLNGNHGRYRRRNKPGVRHGRQNKLEGRHGRKNKLSGRRYSFGKRYSKQGVNANRHPIVPRNIIVNFIQQPQQPQQQIVDPIIDPIDQLADQLINGSPFA</sequence>
<dbReference type="EMBL" id="BLAL01000262">
    <property type="protein sequence ID" value="GES98004.1"/>
    <property type="molecule type" value="Genomic_DNA"/>
</dbReference>
<name>A0A2Z6QHV1_9GLOM</name>
<evidence type="ECO:0000313" key="2">
    <source>
        <dbReference type="EMBL" id="GBB84384.1"/>
    </source>
</evidence>
<comment type="caution">
    <text evidence="2">The sequence shown here is derived from an EMBL/GenBank/DDBJ whole genome shotgun (WGS) entry which is preliminary data.</text>
</comment>